<evidence type="ECO:0000313" key="7">
    <source>
        <dbReference type="Proteomes" id="UP000070134"/>
    </source>
</evidence>
<evidence type="ECO:0000256" key="2">
    <source>
        <dbReference type="ARBA" id="ARBA00022741"/>
    </source>
</evidence>
<organism evidence="6 7">
    <name type="scientific">Sinomonas atrocyanea</name>
    <dbReference type="NCBI Taxonomy" id="37927"/>
    <lineage>
        <taxon>Bacteria</taxon>
        <taxon>Bacillati</taxon>
        <taxon>Actinomycetota</taxon>
        <taxon>Actinomycetes</taxon>
        <taxon>Micrococcales</taxon>
        <taxon>Micrococcaceae</taxon>
        <taxon>Sinomonas</taxon>
    </lineage>
</organism>
<dbReference type="STRING" id="37927.SA2016_0457"/>
<proteinExistence type="predicted"/>
<protein>
    <recommendedName>
        <fullName evidence="5">Maltokinase N-terminal cap domain-containing protein</fullName>
    </recommendedName>
</protein>
<evidence type="ECO:0000259" key="5">
    <source>
        <dbReference type="Pfam" id="PF18085"/>
    </source>
</evidence>
<gene>
    <name evidence="6" type="ORF">SA2016_0457</name>
</gene>
<reference evidence="6 7" key="1">
    <citation type="submission" date="2016-02" db="EMBL/GenBank/DDBJ databases">
        <title>Complete genome of Sinomonas atrocyanea KCTC 3377.</title>
        <authorList>
            <person name="Kim K.M."/>
        </authorList>
    </citation>
    <scope>NUCLEOTIDE SEQUENCE [LARGE SCALE GENOMIC DNA]</scope>
    <source>
        <strain evidence="6 7">KCTC 3377</strain>
    </source>
</reference>
<evidence type="ECO:0000256" key="4">
    <source>
        <dbReference type="ARBA" id="ARBA00022840"/>
    </source>
</evidence>
<dbReference type="GO" id="GO:0016301">
    <property type="term" value="F:kinase activity"/>
    <property type="evidence" value="ECO:0007669"/>
    <property type="project" value="UniProtKB-KW"/>
</dbReference>
<dbReference type="KEGG" id="satk:SA2016_0457"/>
<accession>A0A126ZVP4</accession>
<keyword evidence="7" id="KW-1185">Reference proteome</keyword>
<dbReference type="EMBL" id="CP014518">
    <property type="protein sequence ID" value="AMM31153.1"/>
    <property type="molecule type" value="Genomic_DNA"/>
</dbReference>
<dbReference type="Proteomes" id="UP000070134">
    <property type="component" value="Chromosome"/>
</dbReference>
<dbReference type="OrthoDB" id="3787729at2"/>
<keyword evidence="1" id="KW-0808">Transferase</keyword>
<sequence>MAIIHHATLVPGKLDLIASWLERQPWSPGPPAVGRLERVGTYRFDDPQGEVGIEGFLVRSGEAVLHLVLTYRGAPLDGAEDALIGTMEHSVLGTRWVYDAAGDPVGRAALIRGARGEQPQAVLEVHGPEGTTVRASDLRVRSVAAAAGEPEGQDAAPLRIARVLGTPGVPADTVTGRWLLVTSLDGEDVTLAAAH</sequence>
<dbReference type="GO" id="GO:0005524">
    <property type="term" value="F:ATP binding"/>
    <property type="evidence" value="ECO:0007669"/>
    <property type="project" value="UniProtKB-KW"/>
</dbReference>
<dbReference type="AlphaFoldDB" id="A0A126ZVP4"/>
<evidence type="ECO:0000256" key="3">
    <source>
        <dbReference type="ARBA" id="ARBA00022777"/>
    </source>
</evidence>
<feature type="domain" description="Maltokinase N-terminal cap" evidence="5">
    <location>
        <begin position="20"/>
        <end position="103"/>
    </location>
</feature>
<dbReference type="Pfam" id="PF18085">
    <property type="entry name" value="Mak_N_cap"/>
    <property type="match status" value="1"/>
</dbReference>
<dbReference type="RefSeq" id="WP_066494798.1">
    <property type="nucleotide sequence ID" value="NZ_BJMO01000017.1"/>
</dbReference>
<dbReference type="NCBIfam" id="NF047744">
    <property type="entry name" value="CG0192_rel"/>
    <property type="match status" value="1"/>
</dbReference>
<dbReference type="InterPro" id="IPR040999">
    <property type="entry name" value="Mak_N_cap"/>
</dbReference>
<keyword evidence="3" id="KW-0418">Kinase</keyword>
<keyword evidence="2" id="KW-0547">Nucleotide-binding</keyword>
<evidence type="ECO:0000256" key="1">
    <source>
        <dbReference type="ARBA" id="ARBA00022679"/>
    </source>
</evidence>
<evidence type="ECO:0000313" key="6">
    <source>
        <dbReference type="EMBL" id="AMM31153.1"/>
    </source>
</evidence>
<keyword evidence="4" id="KW-0067">ATP-binding</keyword>
<name>A0A126ZVP4_9MICC</name>